<evidence type="ECO:0000256" key="4">
    <source>
        <dbReference type="ARBA" id="ARBA00045534"/>
    </source>
</evidence>
<dbReference type="Proteomes" id="UP001058974">
    <property type="component" value="Chromosome 6"/>
</dbReference>
<dbReference type="InterPro" id="IPR027417">
    <property type="entry name" value="P-loop_NTPase"/>
</dbReference>
<dbReference type="AlphaFoldDB" id="A0A9D4WH30"/>
<dbReference type="PANTHER" id="PTHR32295:SF174">
    <property type="entry name" value="PROTEIN IQ-DOMAIN 24"/>
    <property type="match status" value="1"/>
</dbReference>
<gene>
    <name evidence="7" type="ORF">KIW84_065424</name>
</gene>
<organism evidence="7 8">
    <name type="scientific">Pisum sativum</name>
    <name type="common">Garden pea</name>
    <name type="synonym">Lathyrus oleraceus</name>
    <dbReference type="NCBI Taxonomy" id="3888"/>
    <lineage>
        <taxon>Eukaryota</taxon>
        <taxon>Viridiplantae</taxon>
        <taxon>Streptophyta</taxon>
        <taxon>Embryophyta</taxon>
        <taxon>Tracheophyta</taxon>
        <taxon>Spermatophyta</taxon>
        <taxon>Magnoliopsida</taxon>
        <taxon>eudicotyledons</taxon>
        <taxon>Gunneridae</taxon>
        <taxon>Pentapetalae</taxon>
        <taxon>rosids</taxon>
        <taxon>fabids</taxon>
        <taxon>Fabales</taxon>
        <taxon>Fabaceae</taxon>
        <taxon>Papilionoideae</taxon>
        <taxon>50 kb inversion clade</taxon>
        <taxon>NPAAA clade</taxon>
        <taxon>Hologalegina</taxon>
        <taxon>IRL clade</taxon>
        <taxon>Fabeae</taxon>
        <taxon>Lathyrus</taxon>
    </lineage>
</organism>
<dbReference type="SMART" id="SM00015">
    <property type="entry name" value="IQ"/>
    <property type="match status" value="2"/>
</dbReference>
<keyword evidence="1" id="KW-0112">Calmodulin-binding</keyword>
<feature type="region of interest" description="Disordered" evidence="5">
    <location>
        <begin position="288"/>
        <end position="346"/>
    </location>
</feature>
<comment type="similarity">
    <text evidence="2">Belongs to the IQD family.</text>
</comment>
<comment type="caution">
    <text evidence="7">The sequence shown here is derived from an EMBL/GenBank/DDBJ whole genome shotgun (WGS) entry which is preliminary data.</text>
</comment>
<dbReference type="Gramene" id="Psat06G0542400-T1">
    <property type="protein sequence ID" value="KAI5400531.1"/>
    <property type="gene ID" value="KIW84_065424"/>
</dbReference>
<evidence type="ECO:0000256" key="2">
    <source>
        <dbReference type="ARBA" id="ARBA00024341"/>
    </source>
</evidence>
<feature type="region of interest" description="Disordered" evidence="5">
    <location>
        <begin position="9"/>
        <end position="63"/>
    </location>
</feature>
<dbReference type="GO" id="GO:0005516">
    <property type="term" value="F:calmodulin binding"/>
    <property type="evidence" value="ECO:0007669"/>
    <property type="project" value="UniProtKB-KW"/>
</dbReference>
<dbReference type="SUPFAM" id="SSF52540">
    <property type="entry name" value="P-loop containing nucleoside triphosphate hydrolases"/>
    <property type="match status" value="1"/>
</dbReference>
<feature type="domain" description="DUF4005" evidence="6">
    <location>
        <begin position="326"/>
        <end position="389"/>
    </location>
</feature>
<evidence type="ECO:0000313" key="7">
    <source>
        <dbReference type="EMBL" id="KAI5400531.1"/>
    </source>
</evidence>
<evidence type="ECO:0000259" key="6">
    <source>
        <dbReference type="Pfam" id="PF13178"/>
    </source>
</evidence>
<evidence type="ECO:0000313" key="8">
    <source>
        <dbReference type="Proteomes" id="UP001058974"/>
    </source>
</evidence>
<feature type="compositionally biased region" description="Polar residues" evidence="5">
    <location>
        <begin position="423"/>
        <end position="437"/>
    </location>
</feature>
<proteinExistence type="inferred from homology"/>
<name>A0A9D4WH30_PEA</name>
<dbReference type="EMBL" id="JAMSHJ010000006">
    <property type="protein sequence ID" value="KAI5400531.1"/>
    <property type="molecule type" value="Genomic_DNA"/>
</dbReference>
<dbReference type="OrthoDB" id="1686972at2759"/>
<protein>
    <recommendedName>
        <fullName evidence="6">DUF4005 domain-containing protein</fullName>
    </recommendedName>
</protein>
<dbReference type="Gene3D" id="1.20.5.190">
    <property type="match status" value="1"/>
</dbReference>
<feature type="compositionally biased region" description="Polar residues" evidence="5">
    <location>
        <begin position="318"/>
        <end position="346"/>
    </location>
</feature>
<evidence type="ECO:0000256" key="5">
    <source>
        <dbReference type="SAM" id="MobiDB-lite"/>
    </source>
</evidence>
<feature type="compositionally biased region" description="Polar residues" evidence="5">
    <location>
        <begin position="372"/>
        <end position="383"/>
    </location>
</feature>
<sequence>MGFLRRLFAAKKPCPPPADGSGTKSDKDNNTKKRWTFAKQSSRRKSLPPPQPPPSSAFTQFDPSTSLERNKHAIAVAAATAAVAEAALATAHAAAEVVRLTSNGVGSSSKARTGQTRLPEETAAVRIQSAFRGYLARRALRALKALVKLQALVRGHIVRKQSADMLRRMQTLVRLQTQARATRAHHLSSDNLHSFKSSLCHYPVPEEYEDPHSHRVCSTKFGGSSILKRCSSNANFRKIESERQRFGSNWLDHWMQDNSGNQIKDTSFKHKHSHDDKIDKILEVDTWKPHESPSKHSTKPQNQSPSFKFHKGKDQETASRTADNSPQTFSASSKTGNSVRRGTPFTPTRSECSWSFLGGYSGYPNFMANTESSRAKVRSQSAPRQRHELEGYISSRRPFQGLWEVGSTNSDQDSDSRSNRVSPSLSRFNRIGSNNLR</sequence>
<feature type="region of interest" description="Disordered" evidence="5">
    <location>
        <begin position="372"/>
        <end position="437"/>
    </location>
</feature>
<comment type="subunit">
    <text evidence="3">Binds to multiple calmodulin (CaM) in the presence of Ca(2+) and CaM-like proteins.</text>
</comment>
<feature type="compositionally biased region" description="Basic residues" evidence="5">
    <location>
        <begin position="32"/>
        <end position="46"/>
    </location>
</feature>
<accession>A0A9D4WH30</accession>
<reference evidence="7 8" key="1">
    <citation type="journal article" date="2022" name="Nat. Genet.">
        <title>Improved pea reference genome and pan-genome highlight genomic features and evolutionary characteristics.</title>
        <authorList>
            <person name="Yang T."/>
            <person name="Liu R."/>
            <person name="Luo Y."/>
            <person name="Hu S."/>
            <person name="Wang D."/>
            <person name="Wang C."/>
            <person name="Pandey M.K."/>
            <person name="Ge S."/>
            <person name="Xu Q."/>
            <person name="Li N."/>
            <person name="Li G."/>
            <person name="Huang Y."/>
            <person name="Saxena R.K."/>
            <person name="Ji Y."/>
            <person name="Li M."/>
            <person name="Yan X."/>
            <person name="He Y."/>
            <person name="Liu Y."/>
            <person name="Wang X."/>
            <person name="Xiang C."/>
            <person name="Varshney R.K."/>
            <person name="Ding H."/>
            <person name="Gao S."/>
            <person name="Zong X."/>
        </authorList>
    </citation>
    <scope>NUCLEOTIDE SEQUENCE [LARGE SCALE GENOMIC DNA]</scope>
    <source>
        <strain evidence="7 8">cv. Zhongwan 6</strain>
    </source>
</reference>
<keyword evidence="8" id="KW-1185">Reference proteome</keyword>
<evidence type="ECO:0000256" key="3">
    <source>
        <dbReference type="ARBA" id="ARBA00024378"/>
    </source>
</evidence>
<dbReference type="PANTHER" id="PTHR32295">
    <property type="entry name" value="IQ-DOMAIN 5-RELATED"/>
    <property type="match status" value="1"/>
</dbReference>
<dbReference type="CDD" id="cd23767">
    <property type="entry name" value="IQCD"/>
    <property type="match status" value="1"/>
</dbReference>
<dbReference type="InterPro" id="IPR025064">
    <property type="entry name" value="DUF4005"/>
</dbReference>
<dbReference type="Pfam" id="PF00612">
    <property type="entry name" value="IQ"/>
    <property type="match status" value="2"/>
</dbReference>
<comment type="function">
    <text evidence="4">May be involved in cooperative interactions with calmodulins or calmodulin-like proteins. Recruits calmodulin proteins to microtubules, thus being a potential scaffold in cellular signaling and trafficking. May associate with nucleic acids and regulate gene expression at the transcriptional or post-transcriptional level.</text>
</comment>
<dbReference type="Pfam" id="PF13178">
    <property type="entry name" value="DUF4005"/>
    <property type="match status" value="1"/>
</dbReference>
<dbReference type="PROSITE" id="PS50096">
    <property type="entry name" value="IQ"/>
    <property type="match status" value="2"/>
</dbReference>
<dbReference type="InterPro" id="IPR000048">
    <property type="entry name" value="IQ_motif_EF-hand-BS"/>
</dbReference>
<evidence type="ECO:0000256" key="1">
    <source>
        <dbReference type="ARBA" id="ARBA00022860"/>
    </source>
</evidence>